<evidence type="ECO:0000256" key="1">
    <source>
        <dbReference type="ARBA" id="ARBA00022833"/>
    </source>
</evidence>
<dbReference type="Proteomes" id="UP000334990">
    <property type="component" value="Unassembled WGS sequence"/>
</dbReference>
<dbReference type="SUPFAM" id="SSF102588">
    <property type="entry name" value="LmbE-like"/>
    <property type="match status" value="1"/>
</dbReference>
<accession>A0A5M3WF89</accession>
<proteinExistence type="predicted"/>
<evidence type="ECO:0008006" key="4">
    <source>
        <dbReference type="Google" id="ProtNLM"/>
    </source>
</evidence>
<gene>
    <name evidence="2" type="ORF">Acor_78720</name>
</gene>
<dbReference type="Gene3D" id="3.40.50.10320">
    <property type="entry name" value="LmbE-like"/>
    <property type="match status" value="1"/>
</dbReference>
<dbReference type="AlphaFoldDB" id="A0A5M3WF89"/>
<protein>
    <recommendedName>
        <fullName evidence="4">GlcNAc-PI de-N-acetylase</fullName>
    </recommendedName>
</protein>
<organism evidence="2 3">
    <name type="scientific">Acrocarpospora corrugata</name>
    <dbReference type="NCBI Taxonomy" id="35763"/>
    <lineage>
        <taxon>Bacteria</taxon>
        <taxon>Bacillati</taxon>
        <taxon>Actinomycetota</taxon>
        <taxon>Actinomycetes</taxon>
        <taxon>Streptosporangiales</taxon>
        <taxon>Streptosporangiaceae</taxon>
        <taxon>Acrocarpospora</taxon>
    </lineage>
</organism>
<sequence length="295" mass="33265">MDRSLPIPDAVGVYTFPDDLAAAHRTHQEQLARRRNSGETIIEVTAPYDGQPYLIEQRHRAGRPVVVIEPHHDDLALSASGLFLTQARPLTVVTVFSRSASAHASVRARRPGEEEISRLRAAESTQALRPLDGNQRLLGYHDACAPYQPYESDLLDRVTADLELALAELGDWREAELLAPAAVTRHPDHLLVHDAARRLGCRWFWEDSAFWQTYSLSTDDHHLFAACVGDTLVAEVVDITDVLLDKLTLLYLYASQLQPLSAMYRPIRHAWTVAQSVPCARRDRFAERFYRTAPR</sequence>
<name>A0A5M3WF89_9ACTN</name>
<dbReference type="Pfam" id="PF02585">
    <property type="entry name" value="PIG-L"/>
    <property type="match status" value="1"/>
</dbReference>
<dbReference type="InterPro" id="IPR003737">
    <property type="entry name" value="GlcNAc_PI_deacetylase-related"/>
</dbReference>
<keyword evidence="3" id="KW-1185">Reference proteome</keyword>
<dbReference type="EMBL" id="BLAD01000113">
    <property type="protein sequence ID" value="GES05803.1"/>
    <property type="molecule type" value="Genomic_DNA"/>
</dbReference>
<keyword evidence="1" id="KW-0862">Zinc</keyword>
<comment type="caution">
    <text evidence="2">The sequence shown here is derived from an EMBL/GenBank/DDBJ whole genome shotgun (WGS) entry which is preliminary data.</text>
</comment>
<reference evidence="2 3" key="1">
    <citation type="submission" date="2019-10" db="EMBL/GenBank/DDBJ databases">
        <title>Whole genome shotgun sequence of Acrocarpospora corrugata NBRC 13972.</title>
        <authorList>
            <person name="Ichikawa N."/>
            <person name="Kimura A."/>
            <person name="Kitahashi Y."/>
            <person name="Komaki H."/>
            <person name="Oguchi A."/>
        </authorList>
    </citation>
    <scope>NUCLEOTIDE SEQUENCE [LARGE SCALE GENOMIC DNA]</scope>
    <source>
        <strain evidence="2 3">NBRC 13972</strain>
    </source>
</reference>
<evidence type="ECO:0000313" key="3">
    <source>
        <dbReference type="Proteomes" id="UP000334990"/>
    </source>
</evidence>
<dbReference type="InterPro" id="IPR024078">
    <property type="entry name" value="LmbE-like_dom_sf"/>
</dbReference>
<dbReference type="GO" id="GO:0016137">
    <property type="term" value="P:glycoside metabolic process"/>
    <property type="evidence" value="ECO:0007669"/>
    <property type="project" value="UniProtKB-ARBA"/>
</dbReference>
<dbReference type="RefSeq" id="WP_155341775.1">
    <property type="nucleotide sequence ID" value="NZ_BAAABN010000065.1"/>
</dbReference>
<evidence type="ECO:0000313" key="2">
    <source>
        <dbReference type="EMBL" id="GES05803.1"/>
    </source>
</evidence>
<dbReference type="OrthoDB" id="4036056at2"/>